<accession>A8F105</accession>
<sequence>MDRGTMKTNNILKVAVGASSVAQKALNSITDKSCGIIEDKILKGNYVTREEFEKLQTLVIKLKKELAELKSK</sequence>
<proteinExistence type="predicted"/>
<keyword evidence="2" id="KW-1185">Reference proteome</keyword>
<dbReference type="AlphaFoldDB" id="A8F105"/>
<dbReference type="HOGENOM" id="CLU_2809672_0_0_5"/>
<organism evidence="1 2">
    <name type="scientific">Rickettsia massiliae (strain Mtu5)</name>
    <dbReference type="NCBI Taxonomy" id="416276"/>
    <lineage>
        <taxon>Bacteria</taxon>
        <taxon>Pseudomonadati</taxon>
        <taxon>Pseudomonadota</taxon>
        <taxon>Alphaproteobacteria</taxon>
        <taxon>Rickettsiales</taxon>
        <taxon>Rickettsiaceae</taxon>
        <taxon>Rickettsieae</taxon>
        <taxon>Rickettsia</taxon>
        <taxon>spotted fever group</taxon>
    </lineage>
</organism>
<dbReference type="KEGG" id="rms:RMA_0336"/>
<protein>
    <submittedName>
        <fullName evidence="1">Uncharacterized protein</fullName>
    </submittedName>
</protein>
<dbReference type="EMBL" id="CP000683">
    <property type="protein sequence ID" value="ABV84591.1"/>
    <property type="molecule type" value="Genomic_DNA"/>
</dbReference>
<gene>
    <name evidence="1" type="ordered locus">RMA_0336</name>
</gene>
<evidence type="ECO:0000313" key="1">
    <source>
        <dbReference type="EMBL" id="ABV84591.1"/>
    </source>
</evidence>
<reference evidence="1 2" key="1">
    <citation type="journal article" date="2007" name="Genome Res.">
        <title>Lateral gene transfer between obligate intracellular bacteria: evidence from the Rickettsia massiliae genome.</title>
        <authorList>
            <person name="Blanc G."/>
            <person name="Ogata H."/>
            <person name="Robert C."/>
            <person name="Audic S."/>
            <person name="Claverie J.-M."/>
            <person name="Raoult D."/>
        </authorList>
    </citation>
    <scope>NUCLEOTIDE SEQUENCE [LARGE SCALE GENOMIC DNA]</scope>
    <source>
        <strain evidence="2">Mtu5</strain>
    </source>
</reference>
<evidence type="ECO:0000313" key="2">
    <source>
        <dbReference type="Proteomes" id="UP000001311"/>
    </source>
</evidence>
<dbReference type="Proteomes" id="UP000001311">
    <property type="component" value="Chromosome"/>
</dbReference>
<name>A8F105_RICM5</name>